<dbReference type="GO" id="GO:0070402">
    <property type="term" value="F:NADPH binding"/>
    <property type="evidence" value="ECO:0007669"/>
    <property type="project" value="TreeGrafter"/>
</dbReference>
<protein>
    <recommendedName>
        <fullName evidence="3">Enoyl reductase (ER) domain-containing protein</fullName>
    </recommendedName>
</protein>
<dbReference type="PROSITE" id="PS00430">
    <property type="entry name" value="TONB_DEPENDENT_REC_1"/>
    <property type="match status" value="1"/>
</dbReference>
<dbReference type="PROSITE" id="PS01162">
    <property type="entry name" value="QOR_ZETA_CRYSTAL"/>
    <property type="match status" value="1"/>
</dbReference>
<evidence type="ECO:0000259" key="3">
    <source>
        <dbReference type="SMART" id="SM00829"/>
    </source>
</evidence>
<evidence type="ECO:0000256" key="2">
    <source>
        <dbReference type="ARBA" id="ARBA00023002"/>
    </source>
</evidence>
<dbReference type="GO" id="GO:0003960">
    <property type="term" value="F:quinone reductase (NADPH) activity"/>
    <property type="evidence" value="ECO:0007669"/>
    <property type="project" value="TreeGrafter"/>
</dbReference>
<evidence type="ECO:0000256" key="1">
    <source>
        <dbReference type="ARBA" id="ARBA00022857"/>
    </source>
</evidence>
<name>A0A402ARD4_9CHLR</name>
<dbReference type="Gene3D" id="3.90.180.10">
    <property type="entry name" value="Medium-chain alcohol dehydrogenases, catalytic domain"/>
    <property type="match status" value="1"/>
</dbReference>
<dbReference type="InterPro" id="IPR010916">
    <property type="entry name" value="TonB_box_CS"/>
</dbReference>
<dbReference type="GO" id="GO:0005829">
    <property type="term" value="C:cytosol"/>
    <property type="evidence" value="ECO:0007669"/>
    <property type="project" value="TreeGrafter"/>
</dbReference>
<dbReference type="SMART" id="SM00829">
    <property type="entry name" value="PKS_ER"/>
    <property type="match status" value="1"/>
</dbReference>
<dbReference type="PANTHER" id="PTHR48106:SF13">
    <property type="entry name" value="QUINONE OXIDOREDUCTASE-RELATED"/>
    <property type="match status" value="1"/>
</dbReference>
<dbReference type="GO" id="GO:0008270">
    <property type="term" value="F:zinc ion binding"/>
    <property type="evidence" value="ECO:0007669"/>
    <property type="project" value="InterPro"/>
</dbReference>
<keyword evidence="2" id="KW-0560">Oxidoreductase</keyword>
<organism evidence="4 5">
    <name type="scientific">Dictyobacter kobayashii</name>
    <dbReference type="NCBI Taxonomy" id="2014872"/>
    <lineage>
        <taxon>Bacteria</taxon>
        <taxon>Bacillati</taxon>
        <taxon>Chloroflexota</taxon>
        <taxon>Ktedonobacteria</taxon>
        <taxon>Ktedonobacterales</taxon>
        <taxon>Dictyobacteraceae</taxon>
        <taxon>Dictyobacter</taxon>
    </lineage>
</organism>
<accession>A0A402ARD4</accession>
<dbReference type="Proteomes" id="UP000287188">
    <property type="component" value="Unassembled WGS sequence"/>
</dbReference>
<keyword evidence="5" id="KW-1185">Reference proteome</keyword>
<sequence>MEQAAAFPAVAPTAYDLLANAARMRPGDSVLVHAASGGVGIAAGQIARALGASLVLGTASSESKAAYARQFGYDHVFLTTDFEQAVMEITAGRGVDIALDARGEPTRSQNLTVLAPFGRLIVFGDAGNNPEQPISPSNLWKANKGVIGYSITSLSQTAPQLVAETVQHVLRLMAQGALKIDVSSVLPLEQAAEAHRSIEARTNLGKLLLKV</sequence>
<dbReference type="InterPro" id="IPR020843">
    <property type="entry name" value="ER"/>
</dbReference>
<dbReference type="InterPro" id="IPR036291">
    <property type="entry name" value="NAD(P)-bd_dom_sf"/>
</dbReference>
<dbReference type="GO" id="GO:0035925">
    <property type="term" value="F:mRNA 3'-UTR AU-rich region binding"/>
    <property type="evidence" value="ECO:0007669"/>
    <property type="project" value="TreeGrafter"/>
</dbReference>
<dbReference type="SUPFAM" id="SSF51735">
    <property type="entry name" value="NAD(P)-binding Rossmann-fold domains"/>
    <property type="match status" value="1"/>
</dbReference>
<keyword evidence="1" id="KW-0521">NADP</keyword>
<feature type="domain" description="Enoyl reductase (ER)" evidence="3">
    <location>
        <begin position="1"/>
        <end position="209"/>
    </location>
</feature>
<dbReference type="InterPro" id="IPR013149">
    <property type="entry name" value="ADH-like_C"/>
</dbReference>
<dbReference type="Pfam" id="PF00107">
    <property type="entry name" value="ADH_zinc_N"/>
    <property type="match status" value="1"/>
</dbReference>
<dbReference type="PANTHER" id="PTHR48106">
    <property type="entry name" value="QUINONE OXIDOREDUCTASE PIG3-RELATED"/>
    <property type="match status" value="1"/>
</dbReference>
<evidence type="ECO:0000313" key="5">
    <source>
        <dbReference type="Proteomes" id="UP000287188"/>
    </source>
</evidence>
<dbReference type="EMBL" id="BIFS01000001">
    <property type="protein sequence ID" value="GCE21633.1"/>
    <property type="molecule type" value="Genomic_DNA"/>
</dbReference>
<evidence type="ECO:0000313" key="4">
    <source>
        <dbReference type="EMBL" id="GCE21633.1"/>
    </source>
</evidence>
<proteinExistence type="predicted"/>
<comment type="caution">
    <text evidence="4">The sequence shown here is derived from an EMBL/GenBank/DDBJ whole genome shotgun (WGS) entry which is preliminary data.</text>
</comment>
<gene>
    <name evidence="4" type="ORF">KDK_54330</name>
</gene>
<dbReference type="InterPro" id="IPR002364">
    <property type="entry name" value="Quin_OxRdtase/zeta-crystal_CS"/>
</dbReference>
<reference evidence="5" key="1">
    <citation type="submission" date="2018-12" db="EMBL/GenBank/DDBJ databases">
        <title>Tengunoibacter tsumagoiensis gen. nov., sp. nov., Dictyobacter kobayashii sp. nov., D. alpinus sp. nov., and D. joshuensis sp. nov. and description of Dictyobacteraceae fam. nov. within the order Ktedonobacterales isolated from Tengu-no-mugimeshi.</title>
        <authorList>
            <person name="Wang C.M."/>
            <person name="Zheng Y."/>
            <person name="Sakai Y."/>
            <person name="Toyoda A."/>
            <person name="Minakuchi Y."/>
            <person name="Abe K."/>
            <person name="Yokota A."/>
            <person name="Yabe S."/>
        </authorList>
    </citation>
    <scope>NUCLEOTIDE SEQUENCE [LARGE SCALE GENOMIC DNA]</scope>
    <source>
        <strain evidence="5">Uno11</strain>
    </source>
</reference>
<dbReference type="AlphaFoldDB" id="A0A402ARD4"/>